<evidence type="ECO:0000313" key="1">
    <source>
        <dbReference type="EMBL" id="RAL49153.1"/>
    </source>
</evidence>
<gene>
    <name evidence="1" type="ORF">DM860_017183</name>
</gene>
<proteinExistence type="predicted"/>
<name>A0A328DYC8_9ASTE</name>
<organism evidence="1 2">
    <name type="scientific">Cuscuta australis</name>
    <dbReference type="NCBI Taxonomy" id="267555"/>
    <lineage>
        <taxon>Eukaryota</taxon>
        <taxon>Viridiplantae</taxon>
        <taxon>Streptophyta</taxon>
        <taxon>Embryophyta</taxon>
        <taxon>Tracheophyta</taxon>
        <taxon>Spermatophyta</taxon>
        <taxon>Magnoliopsida</taxon>
        <taxon>eudicotyledons</taxon>
        <taxon>Gunneridae</taxon>
        <taxon>Pentapetalae</taxon>
        <taxon>asterids</taxon>
        <taxon>lamiids</taxon>
        <taxon>Solanales</taxon>
        <taxon>Convolvulaceae</taxon>
        <taxon>Cuscuteae</taxon>
        <taxon>Cuscuta</taxon>
        <taxon>Cuscuta subgen. Grammica</taxon>
        <taxon>Cuscuta sect. Cleistogrammica</taxon>
    </lineage>
</organism>
<protein>
    <submittedName>
        <fullName evidence="1">Uncharacterized protein</fullName>
    </submittedName>
</protein>
<keyword evidence="2" id="KW-1185">Reference proteome</keyword>
<dbReference type="AlphaFoldDB" id="A0A328DYC8"/>
<dbReference type="Proteomes" id="UP000249390">
    <property type="component" value="Unassembled WGS sequence"/>
</dbReference>
<comment type="caution">
    <text evidence="1">The sequence shown here is derived from an EMBL/GenBank/DDBJ whole genome shotgun (WGS) entry which is preliminary data.</text>
</comment>
<accession>A0A328DYC8</accession>
<evidence type="ECO:0000313" key="2">
    <source>
        <dbReference type="Proteomes" id="UP000249390"/>
    </source>
</evidence>
<sequence>MEPMRRGDSLIRLRRCDYAVEVEEAQPGSQFDRMRIERMRVSEIPGGGWREKNQQLAEKVRLISDGSIEGRRLVFSLCARAAA</sequence>
<dbReference type="EMBL" id="NQVE01000092">
    <property type="protein sequence ID" value="RAL49153.1"/>
    <property type="molecule type" value="Genomic_DNA"/>
</dbReference>
<reference evidence="1 2" key="1">
    <citation type="submission" date="2018-06" db="EMBL/GenBank/DDBJ databases">
        <title>The Genome of Cuscuta australis (Dodder) Provides Insight into the Evolution of Plant Parasitism.</title>
        <authorList>
            <person name="Liu H."/>
        </authorList>
    </citation>
    <scope>NUCLEOTIDE SEQUENCE [LARGE SCALE GENOMIC DNA]</scope>
    <source>
        <strain evidence="2">cv. Yunnan</strain>
        <tissue evidence="1">Vines</tissue>
    </source>
</reference>